<dbReference type="AlphaFoldDB" id="A0A7Y3WZX0"/>
<dbReference type="SMART" id="SM00054">
    <property type="entry name" value="EFh"/>
    <property type="match status" value="2"/>
</dbReference>
<dbReference type="PROSITE" id="PS00018">
    <property type="entry name" value="EF_HAND_1"/>
    <property type="match status" value="2"/>
</dbReference>
<feature type="signal peptide" evidence="1">
    <location>
        <begin position="1"/>
        <end position="19"/>
    </location>
</feature>
<sequence>MRALAILLIFWAGIGSCLACEPASIDWQHFFAQYDRNGNGQISEREFKRVGGFFPYHWPNRPYLSHRNLFAKLDINQDGALDQDELLGVYTMLSNPCLGLPD</sequence>
<dbReference type="PROSITE" id="PS50222">
    <property type="entry name" value="EF_HAND_2"/>
    <property type="match status" value="2"/>
</dbReference>
<dbReference type="RefSeq" id="WP_105520471.1">
    <property type="nucleotide sequence ID" value="NZ_CAXURC020000003.1"/>
</dbReference>
<evidence type="ECO:0000256" key="1">
    <source>
        <dbReference type="SAM" id="SignalP"/>
    </source>
</evidence>
<dbReference type="Proteomes" id="UP000526233">
    <property type="component" value="Unassembled WGS sequence"/>
</dbReference>
<dbReference type="PROSITE" id="PS51257">
    <property type="entry name" value="PROKAR_LIPOPROTEIN"/>
    <property type="match status" value="1"/>
</dbReference>
<feature type="domain" description="EF-hand" evidence="2">
    <location>
        <begin position="67"/>
        <end position="96"/>
    </location>
</feature>
<feature type="domain" description="EF-hand" evidence="2">
    <location>
        <begin position="22"/>
        <end position="57"/>
    </location>
</feature>
<dbReference type="InterPro" id="IPR018247">
    <property type="entry name" value="EF_Hand_1_Ca_BS"/>
</dbReference>
<gene>
    <name evidence="3" type="ORF">EHE22_25345</name>
</gene>
<evidence type="ECO:0000313" key="4">
    <source>
        <dbReference type="Proteomes" id="UP000526233"/>
    </source>
</evidence>
<organism evidence="3 4">
    <name type="scientific">Brucella pseudogrignonensis</name>
    <dbReference type="NCBI Taxonomy" id="419475"/>
    <lineage>
        <taxon>Bacteria</taxon>
        <taxon>Pseudomonadati</taxon>
        <taxon>Pseudomonadota</taxon>
        <taxon>Alphaproteobacteria</taxon>
        <taxon>Hyphomicrobiales</taxon>
        <taxon>Brucellaceae</taxon>
        <taxon>Brucella/Ochrobactrum group</taxon>
        <taxon>Brucella</taxon>
    </lineage>
</organism>
<reference evidence="3 4" key="1">
    <citation type="submission" date="2018-11" db="EMBL/GenBank/DDBJ databases">
        <title>Genome sequencing and analysis.</title>
        <authorList>
            <person name="Huang Y.-T."/>
        </authorList>
    </citation>
    <scope>NUCLEOTIDE SEQUENCE [LARGE SCALE GENOMIC DNA]</scope>
    <source>
        <strain evidence="3 4">SHIN</strain>
    </source>
</reference>
<dbReference type="SUPFAM" id="SSF47473">
    <property type="entry name" value="EF-hand"/>
    <property type="match status" value="1"/>
</dbReference>
<dbReference type="GeneID" id="93111944"/>
<feature type="chain" id="PRO_5031290425" evidence="1">
    <location>
        <begin position="20"/>
        <end position="102"/>
    </location>
</feature>
<dbReference type="Gene3D" id="1.10.238.10">
    <property type="entry name" value="EF-hand"/>
    <property type="match status" value="1"/>
</dbReference>
<dbReference type="InterPro" id="IPR002048">
    <property type="entry name" value="EF_hand_dom"/>
</dbReference>
<accession>A0A7Y3WZX0</accession>
<evidence type="ECO:0000313" key="3">
    <source>
        <dbReference type="EMBL" id="NNV23699.1"/>
    </source>
</evidence>
<protein>
    <submittedName>
        <fullName evidence="3">Calcium-binding protein</fullName>
    </submittedName>
</protein>
<dbReference type="Pfam" id="PF13202">
    <property type="entry name" value="EF-hand_5"/>
    <property type="match status" value="2"/>
</dbReference>
<evidence type="ECO:0000259" key="2">
    <source>
        <dbReference type="PROSITE" id="PS50222"/>
    </source>
</evidence>
<proteinExistence type="predicted"/>
<dbReference type="InterPro" id="IPR011992">
    <property type="entry name" value="EF-hand-dom_pair"/>
</dbReference>
<comment type="caution">
    <text evidence="3">The sequence shown here is derived from an EMBL/GenBank/DDBJ whole genome shotgun (WGS) entry which is preliminary data.</text>
</comment>
<dbReference type="EMBL" id="PKQI01000004">
    <property type="protein sequence ID" value="NNV23699.1"/>
    <property type="molecule type" value="Genomic_DNA"/>
</dbReference>
<name>A0A7Y3WZX0_9HYPH</name>
<dbReference type="GO" id="GO:0005509">
    <property type="term" value="F:calcium ion binding"/>
    <property type="evidence" value="ECO:0007669"/>
    <property type="project" value="InterPro"/>
</dbReference>
<keyword evidence="1" id="KW-0732">Signal</keyword>